<gene>
    <name evidence="1" type="ORF">Pmani_031791</name>
</gene>
<name>A0AAE1NT06_9EUCA</name>
<proteinExistence type="predicted"/>
<comment type="caution">
    <text evidence="1">The sequence shown here is derived from an EMBL/GenBank/DDBJ whole genome shotgun (WGS) entry which is preliminary data.</text>
</comment>
<reference evidence="1" key="1">
    <citation type="submission" date="2023-11" db="EMBL/GenBank/DDBJ databases">
        <title>Genome assemblies of two species of porcelain crab, Petrolisthes cinctipes and Petrolisthes manimaculis (Anomura: Porcellanidae).</title>
        <authorList>
            <person name="Angst P."/>
        </authorList>
    </citation>
    <scope>NUCLEOTIDE SEQUENCE</scope>
    <source>
        <strain evidence="1">PB745_02</strain>
        <tissue evidence="1">Gill</tissue>
    </source>
</reference>
<protein>
    <submittedName>
        <fullName evidence="1">Uncharacterized protein</fullName>
    </submittedName>
</protein>
<keyword evidence="2" id="KW-1185">Reference proteome</keyword>
<sequence length="72" mass="8016">MGLAYLAPSVKSLTEKSKALKIISAIDDKICSRYNENQAARRTRLVVSCQEPHSQVISRQAFTGNQSPCIHR</sequence>
<dbReference type="AlphaFoldDB" id="A0AAE1NT06"/>
<dbReference type="EMBL" id="JAWZYT010004029">
    <property type="protein sequence ID" value="KAK4295665.1"/>
    <property type="molecule type" value="Genomic_DNA"/>
</dbReference>
<dbReference type="Proteomes" id="UP001292094">
    <property type="component" value="Unassembled WGS sequence"/>
</dbReference>
<organism evidence="1 2">
    <name type="scientific">Petrolisthes manimaculis</name>
    <dbReference type="NCBI Taxonomy" id="1843537"/>
    <lineage>
        <taxon>Eukaryota</taxon>
        <taxon>Metazoa</taxon>
        <taxon>Ecdysozoa</taxon>
        <taxon>Arthropoda</taxon>
        <taxon>Crustacea</taxon>
        <taxon>Multicrustacea</taxon>
        <taxon>Malacostraca</taxon>
        <taxon>Eumalacostraca</taxon>
        <taxon>Eucarida</taxon>
        <taxon>Decapoda</taxon>
        <taxon>Pleocyemata</taxon>
        <taxon>Anomura</taxon>
        <taxon>Galatheoidea</taxon>
        <taxon>Porcellanidae</taxon>
        <taxon>Petrolisthes</taxon>
    </lineage>
</organism>
<evidence type="ECO:0000313" key="2">
    <source>
        <dbReference type="Proteomes" id="UP001292094"/>
    </source>
</evidence>
<evidence type="ECO:0000313" key="1">
    <source>
        <dbReference type="EMBL" id="KAK4295665.1"/>
    </source>
</evidence>
<accession>A0AAE1NT06</accession>